<dbReference type="PROSITE" id="PS00134">
    <property type="entry name" value="TRYPSIN_HIS"/>
    <property type="match status" value="1"/>
</dbReference>
<comment type="caution">
    <text evidence="5">The sequence shown here is derived from an EMBL/GenBank/DDBJ whole genome shotgun (WGS) entry which is preliminary data.</text>
</comment>
<dbReference type="InterPro" id="IPR018114">
    <property type="entry name" value="TRYPSIN_HIS"/>
</dbReference>
<gene>
    <name evidence="5" type="ORF">AFUS01_LOCUS42549</name>
</gene>
<dbReference type="Proteomes" id="UP000708208">
    <property type="component" value="Unassembled WGS sequence"/>
</dbReference>
<evidence type="ECO:0000256" key="2">
    <source>
        <dbReference type="ARBA" id="ARBA00024195"/>
    </source>
</evidence>
<dbReference type="SMART" id="SM00020">
    <property type="entry name" value="Tryp_SPc"/>
    <property type="match status" value="1"/>
</dbReference>
<comment type="similarity">
    <text evidence="2">Belongs to the peptidase S1 family. CLIP subfamily.</text>
</comment>
<evidence type="ECO:0000259" key="4">
    <source>
        <dbReference type="PROSITE" id="PS50240"/>
    </source>
</evidence>
<organism evidence="5 6">
    <name type="scientific">Allacma fusca</name>
    <dbReference type="NCBI Taxonomy" id="39272"/>
    <lineage>
        <taxon>Eukaryota</taxon>
        <taxon>Metazoa</taxon>
        <taxon>Ecdysozoa</taxon>
        <taxon>Arthropoda</taxon>
        <taxon>Hexapoda</taxon>
        <taxon>Collembola</taxon>
        <taxon>Symphypleona</taxon>
        <taxon>Sminthuridae</taxon>
        <taxon>Allacma</taxon>
    </lineage>
</organism>
<feature type="region of interest" description="Disordered" evidence="3">
    <location>
        <begin position="28"/>
        <end position="101"/>
    </location>
</feature>
<proteinExistence type="inferred from homology"/>
<reference evidence="5" key="1">
    <citation type="submission" date="2021-06" db="EMBL/GenBank/DDBJ databases">
        <authorList>
            <person name="Hodson N. C."/>
            <person name="Mongue J. A."/>
            <person name="Jaron S. K."/>
        </authorList>
    </citation>
    <scope>NUCLEOTIDE SEQUENCE</scope>
</reference>
<dbReference type="GO" id="GO:0004252">
    <property type="term" value="F:serine-type endopeptidase activity"/>
    <property type="evidence" value="ECO:0007669"/>
    <property type="project" value="InterPro"/>
</dbReference>
<dbReference type="Pfam" id="PF00089">
    <property type="entry name" value="Trypsin"/>
    <property type="match status" value="1"/>
</dbReference>
<dbReference type="PANTHER" id="PTHR24256">
    <property type="entry name" value="TRYPTASE-RELATED"/>
    <property type="match status" value="1"/>
</dbReference>
<feature type="compositionally biased region" description="Low complexity" evidence="3">
    <location>
        <begin position="54"/>
        <end position="66"/>
    </location>
</feature>
<dbReference type="EMBL" id="CAJVCH010567543">
    <property type="protein sequence ID" value="CAG7832891.1"/>
    <property type="molecule type" value="Genomic_DNA"/>
</dbReference>
<accession>A0A8J2Q476</accession>
<feature type="domain" description="Peptidase S1" evidence="4">
    <location>
        <begin position="132"/>
        <end position="478"/>
    </location>
</feature>
<evidence type="ECO:0000313" key="5">
    <source>
        <dbReference type="EMBL" id="CAG7832891.1"/>
    </source>
</evidence>
<name>A0A8J2Q476_9HEXA</name>
<sequence>MNQLKIIALMSSLNYSWKIKLTQIREPKRVKRPNSDPINMQTNPDPLGRRFFGSSSSQNQQKISKQPGMERQTKSRNKINHFGNQQTIERPNKNDDSLNQYSRALNPDAESIFIETGDIFEDDVDELEIPMIVNGGDAKIEDVPYQVSIRLVYSGESNDTDYEDQTETTSTESSNEIFGATIDYDSVTEPDGNGTNSTTPTPEVENVRNCSQDEGYHFCGGTIISDRFILTASHCFYGNSKLQGMEPIPKLKIVLGDTDTCTRDLNETSAANRTDISPEDLTQQEHEIETVIFHYGYDNVALLNDVALVKLTKPIEYNSHVKRVRLAKPGEDFQGKEALGSGWGKRNLTVSGAHLPHILQSSPHFLIRNQTECNLESERLFGANQSNVMHHPKYLHAFDSVICTSTKAEVRTKLKGNVLVGPGDSGGPLVAQTDEGEKVLIGIVSYGIPSEHAEDKGEFVDFFQSVAFFYDWIHLAMMV</sequence>
<feature type="region of interest" description="Disordered" evidence="3">
    <location>
        <begin position="158"/>
        <end position="178"/>
    </location>
</feature>
<dbReference type="GO" id="GO:0006508">
    <property type="term" value="P:proteolysis"/>
    <property type="evidence" value="ECO:0007669"/>
    <property type="project" value="InterPro"/>
</dbReference>
<dbReference type="InterPro" id="IPR001254">
    <property type="entry name" value="Trypsin_dom"/>
</dbReference>
<protein>
    <recommendedName>
        <fullName evidence="4">Peptidase S1 domain-containing protein</fullName>
    </recommendedName>
</protein>
<evidence type="ECO:0000256" key="1">
    <source>
        <dbReference type="ARBA" id="ARBA00023157"/>
    </source>
</evidence>
<dbReference type="OrthoDB" id="5859944at2759"/>
<keyword evidence="1" id="KW-1015">Disulfide bond</keyword>
<dbReference type="CDD" id="cd00190">
    <property type="entry name" value="Tryp_SPc"/>
    <property type="match status" value="1"/>
</dbReference>
<dbReference type="PROSITE" id="PS50240">
    <property type="entry name" value="TRYPSIN_DOM"/>
    <property type="match status" value="1"/>
</dbReference>
<keyword evidence="6" id="KW-1185">Reference proteome</keyword>
<dbReference type="InterPro" id="IPR051487">
    <property type="entry name" value="Ser/Thr_Proteases_Immune/Dev"/>
</dbReference>
<dbReference type="AlphaFoldDB" id="A0A8J2Q476"/>
<evidence type="ECO:0000256" key="3">
    <source>
        <dbReference type="SAM" id="MobiDB-lite"/>
    </source>
</evidence>
<evidence type="ECO:0000313" key="6">
    <source>
        <dbReference type="Proteomes" id="UP000708208"/>
    </source>
</evidence>